<reference evidence="5 6" key="1">
    <citation type="journal article" date="2018" name="Mar. Genomics">
        <title>Complete genome sequence of Marinifilaceae bacterium strain SPP2, isolated from the Antarctic marine sediment.</title>
        <authorList>
            <person name="Watanabe M."/>
            <person name="Kojima H."/>
            <person name="Fukui M."/>
        </authorList>
    </citation>
    <scope>NUCLEOTIDE SEQUENCE [LARGE SCALE GENOMIC DNA]</scope>
    <source>
        <strain evidence="5 6">SPP2</strain>
    </source>
</reference>
<gene>
    <name evidence="5" type="ORF">ALGA_4019</name>
</gene>
<dbReference type="PRINTS" id="PR00719">
    <property type="entry name" value="LMWPTPASE"/>
</dbReference>
<accession>A0A1Y1CSU0</accession>
<comment type="similarity">
    <text evidence="1">Belongs to the low molecular weight phosphotyrosine protein phosphatase family.</text>
</comment>
<feature type="domain" description="Phosphotyrosine protein phosphatase I" evidence="4">
    <location>
        <begin position="3"/>
        <end position="154"/>
    </location>
</feature>
<evidence type="ECO:0000256" key="1">
    <source>
        <dbReference type="ARBA" id="ARBA00011063"/>
    </source>
</evidence>
<evidence type="ECO:0000313" key="6">
    <source>
        <dbReference type="Proteomes" id="UP000218267"/>
    </source>
</evidence>
<organism evidence="5 6">
    <name type="scientific">Labilibaculum antarcticum</name>
    <dbReference type="NCBI Taxonomy" id="1717717"/>
    <lineage>
        <taxon>Bacteria</taxon>
        <taxon>Pseudomonadati</taxon>
        <taxon>Bacteroidota</taxon>
        <taxon>Bacteroidia</taxon>
        <taxon>Marinilabiliales</taxon>
        <taxon>Marinifilaceae</taxon>
        <taxon>Labilibaculum</taxon>
    </lineage>
</organism>
<dbReference type="PANTHER" id="PTHR47439:SF1">
    <property type="entry name" value="ACID PHOSPHATASE"/>
    <property type="match status" value="1"/>
</dbReference>
<feature type="active site" description="Nucleophile" evidence="3">
    <location>
        <position position="9"/>
    </location>
</feature>
<dbReference type="EMBL" id="AP018042">
    <property type="protein sequence ID" value="BAX82311.1"/>
    <property type="molecule type" value="Genomic_DNA"/>
</dbReference>
<dbReference type="InterPro" id="IPR036196">
    <property type="entry name" value="Ptyr_pPase_sf"/>
</dbReference>
<feature type="active site" description="Proton donor" evidence="3">
    <location>
        <position position="128"/>
    </location>
</feature>
<dbReference type="RefSeq" id="WP_197705636.1">
    <property type="nucleotide sequence ID" value="NZ_AP018042.1"/>
</dbReference>
<dbReference type="AlphaFoldDB" id="A0A1Y1CSU0"/>
<dbReference type="CDD" id="cd16343">
    <property type="entry name" value="LMWPTP"/>
    <property type="match status" value="1"/>
</dbReference>
<evidence type="ECO:0000256" key="2">
    <source>
        <dbReference type="ARBA" id="ARBA00022801"/>
    </source>
</evidence>
<dbReference type="InterPro" id="IPR052995">
    <property type="entry name" value="LMW-PTP"/>
</dbReference>
<dbReference type="Proteomes" id="UP000218267">
    <property type="component" value="Chromosome"/>
</dbReference>
<proteinExistence type="inferred from homology"/>
<sequence>MKKRLLFVCMGNICRSPSAEAVMNEYIEKYQLTDEFECDSAGTGAWHTGDRADGRMRKHASLRNYNLTSIARQFDAASDFDEFDLIFGMDQQNTTDIKALARNKSDLDKVKLITAYCTRYSNYSSVPDPYYGGDDGFELVLDIIEDACEGLLKDIT</sequence>
<dbReference type="PANTHER" id="PTHR47439">
    <property type="entry name" value="LOW MOLECULAR WEIGHT PHOSPHOTYROSINE PROTEIN PHOSPHATASE-RELATED"/>
    <property type="match status" value="1"/>
</dbReference>
<dbReference type="InterPro" id="IPR023485">
    <property type="entry name" value="Ptyr_pPase"/>
</dbReference>
<dbReference type="Gene3D" id="3.40.50.2300">
    <property type="match status" value="1"/>
</dbReference>
<feature type="active site" evidence="3">
    <location>
        <position position="15"/>
    </location>
</feature>
<dbReference type="SUPFAM" id="SSF52788">
    <property type="entry name" value="Phosphotyrosine protein phosphatases I"/>
    <property type="match status" value="1"/>
</dbReference>
<dbReference type="Pfam" id="PF01451">
    <property type="entry name" value="LMWPc"/>
    <property type="match status" value="1"/>
</dbReference>
<dbReference type="KEGG" id="mbas:ALGA_4019"/>
<reference evidence="6" key="2">
    <citation type="journal article" date="2020" name="Antonie Van Leeuwenhoek">
        <title>Labilibaculum antarcticum sp. nov., a novel facultative anaerobic, psychrotorelant bacterium isolated from marine sediment of Antarctica.</title>
        <authorList>
            <person name="Watanabe M."/>
            <person name="Kojima H."/>
            <person name="Fukui M."/>
        </authorList>
    </citation>
    <scope>NUCLEOTIDE SEQUENCE [LARGE SCALE GENOMIC DNA]</scope>
    <source>
        <strain evidence="6">SPP2</strain>
    </source>
</reference>
<name>A0A1Y1CSU0_9BACT</name>
<dbReference type="SMART" id="SM00226">
    <property type="entry name" value="LMWPc"/>
    <property type="match status" value="1"/>
</dbReference>
<keyword evidence="2" id="KW-0378">Hydrolase</keyword>
<evidence type="ECO:0000313" key="5">
    <source>
        <dbReference type="EMBL" id="BAX82311.1"/>
    </source>
</evidence>
<evidence type="ECO:0000259" key="4">
    <source>
        <dbReference type="SMART" id="SM00226"/>
    </source>
</evidence>
<protein>
    <submittedName>
        <fullName evidence="5">Phosphotyrosine protein phosphatase</fullName>
    </submittedName>
</protein>
<dbReference type="GO" id="GO:0004725">
    <property type="term" value="F:protein tyrosine phosphatase activity"/>
    <property type="evidence" value="ECO:0007669"/>
    <property type="project" value="InterPro"/>
</dbReference>
<evidence type="ECO:0000256" key="3">
    <source>
        <dbReference type="PIRSR" id="PIRSR617867-1"/>
    </source>
</evidence>
<keyword evidence="6" id="KW-1185">Reference proteome</keyword>
<dbReference type="InterPro" id="IPR017867">
    <property type="entry name" value="Tyr_phospatase_low_mol_wt"/>
</dbReference>